<keyword evidence="3" id="KW-1185">Reference proteome</keyword>
<sequence length="269" mass="29604">MSVAAAPGACNDYCASCLRVGKEARCRKLTKGLRICLFALQYAVVAAGASVLGLPDDFPPMGGIREAAPAMDPRLLKTTSVNLSEHMERPLEYHRCAAASTTSSSSKTVLPSIQRYLFCGHEGTMEETTKGLRICLFALQVGCFSKLPSGSVRLDDPFLVVLPCPEAVRECALHLRRLLLLGGDIKTNPGPMTKTQEEKFNSVFDSMQRIEANNVSLLESVNQVLLLHATLIKDFECLTQRVGSKGRRKRQSSEEEAWNRRNSDVCIER</sequence>
<accession>A0A9J6DY45</accession>
<dbReference type="Proteomes" id="UP000821866">
    <property type="component" value="Unassembled WGS sequence"/>
</dbReference>
<proteinExistence type="predicted"/>
<feature type="transmembrane region" description="Helical" evidence="1">
    <location>
        <begin position="35"/>
        <end position="54"/>
    </location>
</feature>
<comment type="caution">
    <text evidence="2">The sequence shown here is derived from an EMBL/GenBank/DDBJ whole genome shotgun (WGS) entry which is preliminary data.</text>
</comment>
<dbReference type="VEuPathDB" id="VectorBase:LOC119177769"/>
<evidence type="ECO:0000313" key="2">
    <source>
        <dbReference type="EMBL" id="KAH8026817.1"/>
    </source>
</evidence>
<dbReference type="AlphaFoldDB" id="A0A9J6DY45"/>
<keyword evidence="1" id="KW-0472">Membrane</keyword>
<gene>
    <name evidence="2" type="ORF">HPB51_025194</name>
</gene>
<reference evidence="2" key="1">
    <citation type="journal article" date="2020" name="Cell">
        <title>Large-Scale Comparative Analyses of Tick Genomes Elucidate Their Genetic Diversity and Vector Capacities.</title>
        <authorList>
            <consortium name="Tick Genome and Microbiome Consortium (TIGMIC)"/>
            <person name="Jia N."/>
            <person name="Wang J."/>
            <person name="Shi W."/>
            <person name="Du L."/>
            <person name="Sun Y."/>
            <person name="Zhan W."/>
            <person name="Jiang J.F."/>
            <person name="Wang Q."/>
            <person name="Zhang B."/>
            <person name="Ji P."/>
            <person name="Bell-Sakyi L."/>
            <person name="Cui X.M."/>
            <person name="Yuan T.T."/>
            <person name="Jiang B.G."/>
            <person name="Yang W.F."/>
            <person name="Lam T.T."/>
            <person name="Chang Q.C."/>
            <person name="Ding S.J."/>
            <person name="Wang X.J."/>
            <person name="Zhu J.G."/>
            <person name="Ruan X.D."/>
            <person name="Zhao L."/>
            <person name="Wei J.T."/>
            <person name="Ye R.Z."/>
            <person name="Que T.C."/>
            <person name="Du C.H."/>
            <person name="Zhou Y.H."/>
            <person name="Cheng J.X."/>
            <person name="Dai P.F."/>
            <person name="Guo W.B."/>
            <person name="Han X.H."/>
            <person name="Huang E.J."/>
            <person name="Li L.F."/>
            <person name="Wei W."/>
            <person name="Gao Y.C."/>
            <person name="Liu J.Z."/>
            <person name="Shao H.Z."/>
            <person name="Wang X."/>
            <person name="Wang C.C."/>
            <person name="Yang T.C."/>
            <person name="Huo Q.B."/>
            <person name="Li W."/>
            <person name="Chen H.Y."/>
            <person name="Chen S.E."/>
            <person name="Zhou L.G."/>
            <person name="Ni X.B."/>
            <person name="Tian J.H."/>
            <person name="Sheng Y."/>
            <person name="Liu T."/>
            <person name="Pan Y.S."/>
            <person name="Xia L.Y."/>
            <person name="Li J."/>
            <person name="Zhao F."/>
            <person name="Cao W.C."/>
        </authorList>
    </citation>
    <scope>NUCLEOTIDE SEQUENCE</scope>
    <source>
        <strain evidence="2">Rmic-2018</strain>
    </source>
</reference>
<keyword evidence="1" id="KW-0812">Transmembrane</keyword>
<name>A0A9J6DY45_RHIMP</name>
<evidence type="ECO:0000256" key="1">
    <source>
        <dbReference type="SAM" id="Phobius"/>
    </source>
</evidence>
<dbReference type="EMBL" id="JABSTU010000007">
    <property type="protein sequence ID" value="KAH8026817.1"/>
    <property type="molecule type" value="Genomic_DNA"/>
</dbReference>
<reference evidence="2" key="2">
    <citation type="submission" date="2021-09" db="EMBL/GenBank/DDBJ databases">
        <authorList>
            <person name="Jia N."/>
            <person name="Wang J."/>
            <person name="Shi W."/>
            <person name="Du L."/>
            <person name="Sun Y."/>
            <person name="Zhan W."/>
            <person name="Jiang J."/>
            <person name="Wang Q."/>
            <person name="Zhang B."/>
            <person name="Ji P."/>
            <person name="Sakyi L.B."/>
            <person name="Cui X."/>
            <person name="Yuan T."/>
            <person name="Jiang B."/>
            <person name="Yang W."/>
            <person name="Lam T.T.-Y."/>
            <person name="Chang Q."/>
            <person name="Ding S."/>
            <person name="Wang X."/>
            <person name="Zhu J."/>
            <person name="Ruan X."/>
            <person name="Zhao L."/>
            <person name="Wei J."/>
            <person name="Que T."/>
            <person name="Du C."/>
            <person name="Cheng J."/>
            <person name="Dai P."/>
            <person name="Han X."/>
            <person name="Huang E."/>
            <person name="Gao Y."/>
            <person name="Liu J."/>
            <person name="Shao H."/>
            <person name="Ye R."/>
            <person name="Li L."/>
            <person name="Wei W."/>
            <person name="Wang X."/>
            <person name="Wang C."/>
            <person name="Huo Q."/>
            <person name="Li W."/>
            <person name="Guo W."/>
            <person name="Chen H."/>
            <person name="Chen S."/>
            <person name="Zhou L."/>
            <person name="Zhou L."/>
            <person name="Ni X."/>
            <person name="Tian J."/>
            <person name="Zhou Y."/>
            <person name="Sheng Y."/>
            <person name="Liu T."/>
            <person name="Pan Y."/>
            <person name="Xia L."/>
            <person name="Li J."/>
            <person name="Zhao F."/>
            <person name="Cao W."/>
        </authorList>
    </citation>
    <scope>NUCLEOTIDE SEQUENCE</scope>
    <source>
        <strain evidence="2">Rmic-2018</strain>
        <tissue evidence="2">Larvae</tissue>
    </source>
</reference>
<evidence type="ECO:0000313" key="3">
    <source>
        <dbReference type="Proteomes" id="UP000821866"/>
    </source>
</evidence>
<protein>
    <submittedName>
        <fullName evidence="2">Uncharacterized protein</fullName>
    </submittedName>
</protein>
<organism evidence="2 3">
    <name type="scientific">Rhipicephalus microplus</name>
    <name type="common">Cattle tick</name>
    <name type="synonym">Boophilus microplus</name>
    <dbReference type="NCBI Taxonomy" id="6941"/>
    <lineage>
        <taxon>Eukaryota</taxon>
        <taxon>Metazoa</taxon>
        <taxon>Ecdysozoa</taxon>
        <taxon>Arthropoda</taxon>
        <taxon>Chelicerata</taxon>
        <taxon>Arachnida</taxon>
        <taxon>Acari</taxon>
        <taxon>Parasitiformes</taxon>
        <taxon>Ixodida</taxon>
        <taxon>Ixodoidea</taxon>
        <taxon>Ixodidae</taxon>
        <taxon>Rhipicephalinae</taxon>
        <taxon>Rhipicephalus</taxon>
        <taxon>Boophilus</taxon>
    </lineage>
</organism>
<keyword evidence="1" id="KW-1133">Transmembrane helix</keyword>